<dbReference type="AlphaFoldDB" id="A0A7V7RQH5"/>
<keyword evidence="6" id="KW-1185">Reference proteome</keyword>
<dbReference type="GO" id="GO:0003677">
    <property type="term" value="F:DNA binding"/>
    <property type="evidence" value="ECO:0007669"/>
    <property type="project" value="UniProtKB-UniRule"/>
</dbReference>
<dbReference type="Pfam" id="PF00440">
    <property type="entry name" value="TetR_N"/>
    <property type="match status" value="1"/>
</dbReference>
<dbReference type="Gene3D" id="1.10.357.10">
    <property type="entry name" value="Tetracycline Repressor, domain 2"/>
    <property type="match status" value="1"/>
</dbReference>
<evidence type="ECO:0000313" key="6">
    <source>
        <dbReference type="Proteomes" id="UP000441354"/>
    </source>
</evidence>
<evidence type="ECO:0000259" key="4">
    <source>
        <dbReference type="PROSITE" id="PS50977"/>
    </source>
</evidence>
<evidence type="ECO:0000256" key="2">
    <source>
        <dbReference type="ARBA" id="ARBA00023125"/>
    </source>
</evidence>
<keyword evidence="2 3" id="KW-0238">DNA-binding</keyword>
<dbReference type="PROSITE" id="PS50977">
    <property type="entry name" value="HTH_TETR_2"/>
    <property type="match status" value="1"/>
</dbReference>
<dbReference type="SUPFAM" id="SSF46689">
    <property type="entry name" value="Homeodomain-like"/>
    <property type="match status" value="1"/>
</dbReference>
<proteinExistence type="predicted"/>
<dbReference type="RefSeq" id="WP_151572304.1">
    <property type="nucleotide sequence ID" value="NZ_WBOT01000001.1"/>
</dbReference>
<evidence type="ECO:0000256" key="3">
    <source>
        <dbReference type="PROSITE-ProRule" id="PRU00335"/>
    </source>
</evidence>
<organism evidence="5 6">
    <name type="scientific">Bacillus mesophilum</name>
    <dbReference type="NCBI Taxonomy" id="1071718"/>
    <lineage>
        <taxon>Bacteria</taxon>
        <taxon>Bacillati</taxon>
        <taxon>Bacillota</taxon>
        <taxon>Bacilli</taxon>
        <taxon>Bacillales</taxon>
        <taxon>Bacillaceae</taxon>
        <taxon>Bacillus</taxon>
    </lineage>
</organism>
<keyword evidence="1" id="KW-0678">Repressor</keyword>
<evidence type="ECO:0000313" key="5">
    <source>
        <dbReference type="EMBL" id="KAB2335689.1"/>
    </source>
</evidence>
<feature type="DNA-binding region" description="H-T-H motif" evidence="3">
    <location>
        <begin position="34"/>
        <end position="53"/>
    </location>
</feature>
<dbReference type="PANTHER" id="PTHR43479:SF11">
    <property type="entry name" value="ACREF_ENVCD OPERON REPRESSOR-RELATED"/>
    <property type="match status" value="1"/>
</dbReference>
<dbReference type="OrthoDB" id="9812993at2"/>
<evidence type="ECO:0000256" key="1">
    <source>
        <dbReference type="ARBA" id="ARBA00022491"/>
    </source>
</evidence>
<comment type="caution">
    <text evidence="5">The sequence shown here is derived from an EMBL/GenBank/DDBJ whole genome shotgun (WGS) entry which is preliminary data.</text>
</comment>
<name>A0A7V7RQH5_9BACI</name>
<reference evidence="5 6" key="1">
    <citation type="journal article" date="2014" name="Arch. Microbiol.">
        <title>Bacillus mesophilum sp. nov., strain IITR-54T, a novel 4-chlorobiphenyl dechlorinating bacterium.</title>
        <authorList>
            <person name="Manickam N."/>
            <person name="Singh N.K."/>
            <person name="Bajaj A."/>
            <person name="Kumar R.M."/>
            <person name="Kaur G."/>
            <person name="Kaur N."/>
            <person name="Bala M."/>
            <person name="Kumar A."/>
            <person name="Mayilraj S."/>
        </authorList>
    </citation>
    <scope>NUCLEOTIDE SEQUENCE [LARGE SCALE GENOMIC DNA]</scope>
    <source>
        <strain evidence="5 6">IITR-54</strain>
    </source>
</reference>
<dbReference type="Proteomes" id="UP000441354">
    <property type="component" value="Unassembled WGS sequence"/>
</dbReference>
<sequence length="192" mass="22347">MPKGFTDQEKINIKKKLISACQYHWTKFGYRKTNVEELCRSSGISKGAFYLFFENKESLFFETLLEVQNDLYGNVEEILLKDQNKYGVAKAMKKIYRVYDTSPYMYDTSSADFLSFYNKLSEQQQKEINLLSYHGAKEMLQKSYLTLKVSEELALSVLSTTLLTISLKDKMLSSTLEVFDFIIDSLVEEIFE</sequence>
<feature type="domain" description="HTH tetR-type" evidence="4">
    <location>
        <begin position="11"/>
        <end position="71"/>
    </location>
</feature>
<dbReference type="PANTHER" id="PTHR43479">
    <property type="entry name" value="ACREF/ENVCD OPERON REPRESSOR-RELATED"/>
    <property type="match status" value="1"/>
</dbReference>
<dbReference type="InterPro" id="IPR009057">
    <property type="entry name" value="Homeodomain-like_sf"/>
</dbReference>
<protein>
    <submittedName>
        <fullName evidence="5">TetR/AcrR family transcriptional regulator</fullName>
    </submittedName>
</protein>
<dbReference type="InterPro" id="IPR050624">
    <property type="entry name" value="HTH-type_Tx_Regulator"/>
</dbReference>
<dbReference type="InterPro" id="IPR001647">
    <property type="entry name" value="HTH_TetR"/>
</dbReference>
<dbReference type="EMBL" id="WBOT01000001">
    <property type="protein sequence ID" value="KAB2335689.1"/>
    <property type="molecule type" value="Genomic_DNA"/>
</dbReference>
<gene>
    <name evidence="5" type="ORF">F7732_03740</name>
</gene>
<accession>A0A7V7RQH5</accession>